<evidence type="ECO:0000313" key="2">
    <source>
        <dbReference type="EMBL" id="GCB87405.1"/>
    </source>
</evidence>
<protein>
    <submittedName>
        <fullName evidence="2">Uncharacterized protein</fullName>
    </submittedName>
</protein>
<name>A0A401QPW8_STRNR</name>
<feature type="region of interest" description="Disordered" evidence="1">
    <location>
        <begin position="122"/>
        <end position="148"/>
    </location>
</feature>
<sequence>MLGPFGRAYREWRRRRAWHRYVDMVEPVLLIGARRALIPGLYEAQSSPTGRGFVSVRSVIDEVRTYMRMAAIREAFDEANGPDRRLEAATGRGPDDLDALPAWMAAAALRHALDRRAQRNAALPIDSDAYDPDYERPTTAYPSPAFRP</sequence>
<organism evidence="2 3">
    <name type="scientific">Streptomyces noursei</name>
    <name type="common">Streptomyces albulus</name>
    <dbReference type="NCBI Taxonomy" id="1971"/>
    <lineage>
        <taxon>Bacteria</taxon>
        <taxon>Bacillati</taxon>
        <taxon>Actinomycetota</taxon>
        <taxon>Actinomycetes</taxon>
        <taxon>Kitasatosporales</taxon>
        <taxon>Streptomycetaceae</taxon>
        <taxon>Streptomyces</taxon>
    </lineage>
</organism>
<dbReference type="AlphaFoldDB" id="A0A401QPW8"/>
<gene>
    <name evidence="2" type="ORF">SALB_00056</name>
</gene>
<accession>A0A401QPW8</accession>
<proteinExistence type="predicted"/>
<dbReference type="EMBL" id="BHXC01000001">
    <property type="protein sequence ID" value="GCB87405.1"/>
    <property type="molecule type" value="Genomic_DNA"/>
</dbReference>
<reference evidence="2 3" key="1">
    <citation type="journal article" date="2019" name="Microbiol. Resour. Announc.">
        <title>Draft Genome Sequence of the Most Traditional epsilon-Poly-l-Lysine Producer, Streptomyces albulus NBRC14147.</title>
        <authorList>
            <person name="Yamanaka K."/>
            <person name="Hamano Y."/>
        </authorList>
    </citation>
    <scope>NUCLEOTIDE SEQUENCE [LARGE SCALE GENOMIC DNA]</scope>
    <source>
        <strain evidence="2 3">NBRC 14147</strain>
    </source>
</reference>
<evidence type="ECO:0000256" key="1">
    <source>
        <dbReference type="SAM" id="MobiDB-lite"/>
    </source>
</evidence>
<evidence type="ECO:0000313" key="3">
    <source>
        <dbReference type="Proteomes" id="UP000288351"/>
    </source>
</evidence>
<dbReference type="Proteomes" id="UP000288351">
    <property type="component" value="Unassembled WGS sequence"/>
</dbReference>
<comment type="caution">
    <text evidence="2">The sequence shown here is derived from an EMBL/GenBank/DDBJ whole genome shotgun (WGS) entry which is preliminary data.</text>
</comment>